<dbReference type="OrthoDB" id="444127at2759"/>
<evidence type="ECO:0000313" key="2">
    <source>
        <dbReference type="Proteomes" id="UP000234474"/>
    </source>
</evidence>
<accession>A0A2I1CKH2</accession>
<gene>
    <name evidence="1" type="ORF">P174DRAFT_436487</name>
</gene>
<dbReference type="RefSeq" id="XP_024686693.1">
    <property type="nucleotide sequence ID" value="XM_024826062.1"/>
</dbReference>
<name>A0A2I1CKH2_ASPN1</name>
<comment type="caution">
    <text evidence="1">The sequence shown here is derived from an EMBL/GenBank/DDBJ whole genome shotgun (WGS) entry which is preliminary data.</text>
</comment>
<sequence length="53" mass="5989">MSAYICVPSGISRCCVHIFSMINVVHVVMSIRSFVMLEANMLRHSALTWYNGI</sequence>
<evidence type="ECO:0000313" key="1">
    <source>
        <dbReference type="EMBL" id="PKX98098.1"/>
    </source>
</evidence>
<dbReference type="AlphaFoldDB" id="A0A2I1CKH2"/>
<protein>
    <submittedName>
        <fullName evidence="1">Uncharacterized protein</fullName>
    </submittedName>
</protein>
<reference evidence="2" key="1">
    <citation type="journal article" date="2018" name="Proc. Natl. Acad. Sci. U.S.A.">
        <title>Linking secondary metabolites to gene clusters through genome sequencing of six diverse Aspergillus species.</title>
        <authorList>
            <person name="Kaerboelling I."/>
            <person name="Vesth T.C."/>
            <person name="Frisvad J.C."/>
            <person name="Nybo J.L."/>
            <person name="Theobald S."/>
            <person name="Kuo A."/>
            <person name="Bowyer P."/>
            <person name="Matsuda Y."/>
            <person name="Mondo S."/>
            <person name="Lyhne E.K."/>
            <person name="Kogle M.E."/>
            <person name="Clum A."/>
            <person name="Lipzen A."/>
            <person name="Salamov A."/>
            <person name="Ngan C.Y."/>
            <person name="Daum C."/>
            <person name="Chiniquy J."/>
            <person name="Barry K."/>
            <person name="LaButti K."/>
            <person name="Haridas S."/>
            <person name="Simmons B.A."/>
            <person name="Magnuson J.K."/>
            <person name="Mortensen U.H."/>
            <person name="Larsen T.O."/>
            <person name="Grigoriev I.V."/>
            <person name="Baker S.E."/>
            <person name="Andersen M.R."/>
        </authorList>
    </citation>
    <scope>NUCLEOTIDE SEQUENCE [LARGE SCALE GENOMIC DNA]</scope>
    <source>
        <strain evidence="2">IBT 16806</strain>
    </source>
</reference>
<dbReference type="Proteomes" id="UP000234474">
    <property type="component" value="Unassembled WGS sequence"/>
</dbReference>
<keyword evidence="2" id="KW-1185">Reference proteome</keyword>
<dbReference type="EMBL" id="MSZS01000001">
    <property type="protein sequence ID" value="PKX98098.1"/>
    <property type="molecule type" value="Genomic_DNA"/>
</dbReference>
<dbReference type="GeneID" id="36533387"/>
<organism evidence="1 2">
    <name type="scientific">Aspergillus novofumigatus (strain IBT 16806)</name>
    <dbReference type="NCBI Taxonomy" id="1392255"/>
    <lineage>
        <taxon>Eukaryota</taxon>
        <taxon>Fungi</taxon>
        <taxon>Dikarya</taxon>
        <taxon>Ascomycota</taxon>
        <taxon>Pezizomycotina</taxon>
        <taxon>Eurotiomycetes</taxon>
        <taxon>Eurotiomycetidae</taxon>
        <taxon>Eurotiales</taxon>
        <taxon>Aspergillaceae</taxon>
        <taxon>Aspergillus</taxon>
        <taxon>Aspergillus subgen. Fumigati</taxon>
    </lineage>
</organism>
<proteinExistence type="predicted"/>
<dbReference type="VEuPathDB" id="FungiDB:P174DRAFT_436487"/>